<keyword evidence="8" id="KW-0406">Ion transport</keyword>
<dbReference type="AlphaFoldDB" id="E8N1M7"/>
<organism evidence="10 11">
    <name type="scientific">Anaerolinea thermophila (strain DSM 14523 / JCM 11388 / NBRC 100420 / UNI-1)</name>
    <dbReference type="NCBI Taxonomy" id="926569"/>
    <lineage>
        <taxon>Bacteria</taxon>
        <taxon>Bacillati</taxon>
        <taxon>Chloroflexota</taxon>
        <taxon>Anaerolineae</taxon>
        <taxon>Anaerolineales</taxon>
        <taxon>Anaerolineaceae</taxon>
        <taxon>Anaerolinea</taxon>
    </lineage>
</organism>
<dbReference type="eggNOG" id="COG2212">
    <property type="taxonomic scope" value="Bacteria"/>
</dbReference>
<reference evidence="10 11" key="1">
    <citation type="submission" date="2010-12" db="EMBL/GenBank/DDBJ databases">
        <title>Whole genome sequence of Anaerolinea thermophila UNI-1.</title>
        <authorList>
            <person name="Narita-Yamada S."/>
            <person name="Kishi E."/>
            <person name="Watanabe Y."/>
            <person name="Takasaki K."/>
            <person name="Ankai A."/>
            <person name="Oguchi A."/>
            <person name="Fukui S."/>
            <person name="Takahashi M."/>
            <person name="Yashiro I."/>
            <person name="Hosoyama A."/>
            <person name="Sekiguchi Y."/>
            <person name="Hanada S."/>
            <person name="Fujita N."/>
        </authorList>
    </citation>
    <scope>NUCLEOTIDE SEQUENCE [LARGE SCALE GENOMIC DNA]</scope>
    <source>
        <strain evidence="11">DSM 14523 / JCM 11388 / NBRC 100420 / UNI-1</strain>
    </source>
</reference>
<keyword evidence="5 9" id="KW-0812">Transmembrane</keyword>
<dbReference type="FunCoup" id="E8N1M7">
    <property type="interactions" value="18"/>
</dbReference>
<feature type="transmembrane region" description="Helical" evidence="9">
    <location>
        <begin position="60"/>
        <end position="83"/>
    </location>
</feature>
<gene>
    <name evidence="10" type="primary">mrpF</name>
    <name evidence="10" type="ordered locus">ANT_05980</name>
</gene>
<dbReference type="InParanoid" id="E8N1M7"/>
<comment type="subcellular location">
    <subcellularLocation>
        <location evidence="1 8">Cell membrane</location>
        <topology evidence="1 8">Multi-pass membrane protein</topology>
    </subcellularLocation>
</comment>
<evidence type="ECO:0000256" key="6">
    <source>
        <dbReference type="ARBA" id="ARBA00022989"/>
    </source>
</evidence>
<feature type="transmembrane region" description="Helical" evidence="9">
    <location>
        <begin position="6"/>
        <end position="23"/>
    </location>
</feature>
<dbReference type="PANTHER" id="PTHR34702">
    <property type="entry name" value="NA(+)/H(+) ANTIPORTER SUBUNIT F1"/>
    <property type="match status" value="1"/>
</dbReference>
<dbReference type="Pfam" id="PF04066">
    <property type="entry name" value="MrpF_PhaF"/>
    <property type="match status" value="1"/>
</dbReference>
<keyword evidence="6 9" id="KW-1133">Transmembrane helix</keyword>
<dbReference type="RefSeq" id="WP_013559027.1">
    <property type="nucleotide sequence ID" value="NC_014960.1"/>
</dbReference>
<keyword evidence="7 8" id="KW-0472">Membrane</keyword>
<dbReference type="STRING" id="926569.ANT_05980"/>
<comment type="similarity">
    <text evidence="2 8">Belongs to the CPA3 antiporters (TC 2.A.63) subunit F family.</text>
</comment>
<evidence type="ECO:0000256" key="8">
    <source>
        <dbReference type="PIRNR" id="PIRNR028784"/>
    </source>
</evidence>
<dbReference type="KEGG" id="atm:ANT_05980"/>
<evidence type="ECO:0000256" key="9">
    <source>
        <dbReference type="SAM" id="Phobius"/>
    </source>
</evidence>
<keyword evidence="3 8" id="KW-0813">Transport</keyword>
<sequence length="87" mass="9630">MIMDWMWTLVIGLIGLAFIFTVIRLIRGPRLPDRVVALDLITAEIIGVIAVASVRANQPAFLDVAIILALISFLGTVAFAYYIEQRV</sequence>
<dbReference type="GO" id="GO:0005886">
    <property type="term" value="C:plasma membrane"/>
    <property type="evidence" value="ECO:0007669"/>
    <property type="project" value="UniProtKB-SubCell"/>
</dbReference>
<keyword evidence="8" id="KW-0050">Antiport</keyword>
<evidence type="ECO:0000256" key="3">
    <source>
        <dbReference type="ARBA" id="ARBA00022448"/>
    </source>
</evidence>
<evidence type="ECO:0000256" key="7">
    <source>
        <dbReference type="ARBA" id="ARBA00023136"/>
    </source>
</evidence>
<evidence type="ECO:0000313" key="11">
    <source>
        <dbReference type="Proteomes" id="UP000008922"/>
    </source>
</evidence>
<dbReference type="Proteomes" id="UP000008922">
    <property type="component" value="Chromosome"/>
</dbReference>
<evidence type="ECO:0000313" key="10">
    <source>
        <dbReference type="EMBL" id="BAJ62632.1"/>
    </source>
</evidence>
<proteinExistence type="inferred from homology"/>
<dbReference type="PANTHER" id="PTHR34702:SF1">
    <property type="entry name" value="NA(+)_H(+) ANTIPORTER SUBUNIT F"/>
    <property type="match status" value="1"/>
</dbReference>
<protein>
    <submittedName>
        <fullName evidence="10">Na(+)/H(+) antiporter subunit F</fullName>
    </submittedName>
</protein>
<keyword evidence="4 8" id="KW-1003">Cell membrane</keyword>
<evidence type="ECO:0000256" key="5">
    <source>
        <dbReference type="ARBA" id="ARBA00022692"/>
    </source>
</evidence>
<dbReference type="HOGENOM" id="CLU_125825_1_2_0"/>
<dbReference type="GO" id="GO:0015385">
    <property type="term" value="F:sodium:proton antiporter activity"/>
    <property type="evidence" value="ECO:0007669"/>
    <property type="project" value="TreeGrafter"/>
</dbReference>
<dbReference type="InterPro" id="IPR007208">
    <property type="entry name" value="MrpF/PhaF-like"/>
</dbReference>
<dbReference type="OrthoDB" id="9799958at2"/>
<dbReference type="NCBIfam" id="NF009243">
    <property type="entry name" value="PRK12599.1-2"/>
    <property type="match status" value="1"/>
</dbReference>
<dbReference type="PIRSF" id="PIRSF028784">
    <property type="entry name" value="MrpF"/>
    <property type="match status" value="1"/>
</dbReference>
<dbReference type="EMBL" id="AP012029">
    <property type="protein sequence ID" value="BAJ62632.1"/>
    <property type="molecule type" value="Genomic_DNA"/>
</dbReference>
<evidence type="ECO:0000256" key="4">
    <source>
        <dbReference type="ARBA" id="ARBA00022475"/>
    </source>
</evidence>
<keyword evidence="11" id="KW-1185">Reference proteome</keyword>
<evidence type="ECO:0000256" key="1">
    <source>
        <dbReference type="ARBA" id="ARBA00004651"/>
    </source>
</evidence>
<feature type="transmembrane region" description="Helical" evidence="9">
    <location>
        <begin position="35"/>
        <end position="54"/>
    </location>
</feature>
<accession>E8N1M7</accession>
<evidence type="ECO:0000256" key="2">
    <source>
        <dbReference type="ARBA" id="ARBA00009212"/>
    </source>
</evidence>
<name>E8N1M7_ANATU</name>